<dbReference type="PIRSF" id="PIRSF002155">
    <property type="entry name" value="Ribosomal_L1"/>
    <property type="match status" value="1"/>
</dbReference>
<dbReference type="InterPro" id="IPR023673">
    <property type="entry name" value="Ribosomal_uL1_CS"/>
</dbReference>
<dbReference type="CDD" id="cd00403">
    <property type="entry name" value="Ribosomal_L1"/>
    <property type="match status" value="1"/>
</dbReference>
<name>A0A1F5YG36_9BACT</name>
<dbReference type="Pfam" id="PF00687">
    <property type="entry name" value="Ribosomal_L1"/>
    <property type="match status" value="1"/>
</dbReference>
<dbReference type="EMBL" id="MFJB01000084">
    <property type="protein sequence ID" value="OGF98811.1"/>
    <property type="molecule type" value="Genomic_DNA"/>
</dbReference>
<evidence type="ECO:0000256" key="3">
    <source>
        <dbReference type="ARBA" id="ARBA00022845"/>
    </source>
</evidence>
<dbReference type="GO" id="GO:0003735">
    <property type="term" value="F:structural constituent of ribosome"/>
    <property type="evidence" value="ECO:0007669"/>
    <property type="project" value="InterPro"/>
</dbReference>
<dbReference type="PANTHER" id="PTHR36427">
    <property type="entry name" value="54S RIBOSOMAL PROTEIN L1, MITOCHONDRIAL"/>
    <property type="match status" value="1"/>
</dbReference>
<dbReference type="SUPFAM" id="SSF56808">
    <property type="entry name" value="Ribosomal protein L1"/>
    <property type="match status" value="1"/>
</dbReference>
<dbReference type="InterPro" id="IPR023674">
    <property type="entry name" value="Ribosomal_uL1-like"/>
</dbReference>
<dbReference type="InterPro" id="IPR028364">
    <property type="entry name" value="Ribosomal_uL1/biogenesis"/>
</dbReference>
<keyword evidence="5 6" id="KW-0687">Ribonucleoprotein</keyword>
<reference evidence="7 8" key="1">
    <citation type="journal article" date="2016" name="Nat. Commun.">
        <title>Thousands of microbial genomes shed light on interconnected biogeochemical processes in an aquifer system.</title>
        <authorList>
            <person name="Anantharaman K."/>
            <person name="Brown C.T."/>
            <person name="Hug L.A."/>
            <person name="Sharon I."/>
            <person name="Castelle C.J."/>
            <person name="Probst A.J."/>
            <person name="Thomas B.C."/>
            <person name="Singh A."/>
            <person name="Wilkins M.J."/>
            <person name="Karaoz U."/>
            <person name="Brodie E.L."/>
            <person name="Williams K.H."/>
            <person name="Hubbard S.S."/>
            <person name="Banfield J.F."/>
        </authorList>
    </citation>
    <scope>NUCLEOTIDE SEQUENCE [LARGE SCALE GENOMIC DNA]</scope>
</reference>
<dbReference type="InterPro" id="IPR016095">
    <property type="entry name" value="Ribosomal_uL1_3-a/b-sand"/>
</dbReference>
<dbReference type="AlphaFoldDB" id="A0A1F5YG36"/>
<evidence type="ECO:0000256" key="5">
    <source>
        <dbReference type="ARBA" id="ARBA00023274"/>
    </source>
</evidence>
<dbReference type="GO" id="GO:0015934">
    <property type="term" value="C:large ribosomal subunit"/>
    <property type="evidence" value="ECO:0007669"/>
    <property type="project" value="InterPro"/>
</dbReference>
<evidence type="ECO:0000256" key="2">
    <source>
        <dbReference type="ARBA" id="ARBA00022491"/>
    </source>
</evidence>
<protein>
    <recommendedName>
        <fullName evidence="6">Ribosomal protein</fullName>
    </recommendedName>
</protein>
<accession>A0A1F5YG36</accession>
<dbReference type="Gene3D" id="3.30.190.20">
    <property type="match status" value="1"/>
</dbReference>
<dbReference type="PROSITE" id="PS01199">
    <property type="entry name" value="RIBOSOMAL_L1"/>
    <property type="match status" value="1"/>
</dbReference>
<proteinExistence type="inferred from homology"/>
<organism evidence="7 8">
    <name type="scientific">Candidatus Gottesmanbacteria bacterium RBG_16_38_7b</name>
    <dbReference type="NCBI Taxonomy" id="1798372"/>
    <lineage>
        <taxon>Bacteria</taxon>
        <taxon>Candidatus Gottesmaniibacteriota</taxon>
    </lineage>
</organism>
<keyword evidence="3" id="KW-0810">Translation regulation</keyword>
<evidence type="ECO:0000313" key="7">
    <source>
        <dbReference type="EMBL" id="OGF98811.1"/>
    </source>
</evidence>
<evidence type="ECO:0000256" key="6">
    <source>
        <dbReference type="RuleBase" id="RU000659"/>
    </source>
</evidence>
<dbReference type="GO" id="GO:0006417">
    <property type="term" value="P:regulation of translation"/>
    <property type="evidence" value="ECO:0007669"/>
    <property type="project" value="UniProtKB-KW"/>
</dbReference>
<dbReference type="GO" id="GO:0003723">
    <property type="term" value="F:RNA binding"/>
    <property type="evidence" value="ECO:0007669"/>
    <property type="project" value="InterPro"/>
</dbReference>
<dbReference type="GO" id="GO:0006412">
    <property type="term" value="P:translation"/>
    <property type="evidence" value="ECO:0007669"/>
    <property type="project" value="InterPro"/>
</dbReference>
<evidence type="ECO:0000256" key="1">
    <source>
        <dbReference type="ARBA" id="ARBA00010531"/>
    </source>
</evidence>
<evidence type="ECO:0000313" key="8">
    <source>
        <dbReference type="Proteomes" id="UP000177396"/>
    </source>
</evidence>
<comment type="similarity">
    <text evidence="1 6">Belongs to the universal ribosomal protein uL1 family.</text>
</comment>
<comment type="caution">
    <text evidence="7">The sequence shown here is derived from an EMBL/GenBank/DDBJ whole genome shotgun (WGS) entry which is preliminary data.</text>
</comment>
<gene>
    <name evidence="7" type="ORF">A2153_01570</name>
</gene>
<sequence>MVPEEKKAKKKKKVKLRGKNYQAALLKLDHQKKYSVSESLSLLRQVSYTNFDATVELHINTVEKGLRGSISLPHGTGKKVRVAIADESNVDKLVEEISRGKINFDVLVSHPNAVPKLARVAKFLGPKGLMPNPKNGTISETPEKVAKKLEAGEVNWKTEVQYPIIHQIVGKLSFKDNQLSENIEALIKSIGFNKIKNITLKSTMSPGIKILAE</sequence>
<keyword evidence="4 6" id="KW-0689">Ribosomal protein</keyword>
<dbReference type="InterPro" id="IPR002143">
    <property type="entry name" value="Ribosomal_uL1"/>
</dbReference>
<dbReference type="Gene3D" id="3.40.50.790">
    <property type="match status" value="1"/>
</dbReference>
<dbReference type="PANTHER" id="PTHR36427:SF3">
    <property type="entry name" value="LARGE RIBOSOMAL SUBUNIT PROTEIN UL1M"/>
    <property type="match status" value="1"/>
</dbReference>
<evidence type="ECO:0000256" key="4">
    <source>
        <dbReference type="ARBA" id="ARBA00022980"/>
    </source>
</evidence>
<dbReference type="Proteomes" id="UP000177396">
    <property type="component" value="Unassembled WGS sequence"/>
</dbReference>
<keyword evidence="2" id="KW-0678">Repressor</keyword>